<reference evidence="2" key="1">
    <citation type="journal article" date="2020" name="Stud. Mycol.">
        <title>101 Dothideomycetes genomes: a test case for predicting lifestyles and emergence of pathogens.</title>
        <authorList>
            <person name="Haridas S."/>
            <person name="Albert R."/>
            <person name="Binder M."/>
            <person name="Bloem J."/>
            <person name="Labutti K."/>
            <person name="Salamov A."/>
            <person name="Andreopoulos B."/>
            <person name="Baker S."/>
            <person name="Barry K."/>
            <person name="Bills G."/>
            <person name="Bluhm B."/>
            <person name="Cannon C."/>
            <person name="Castanera R."/>
            <person name="Culley D."/>
            <person name="Daum C."/>
            <person name="Ezra D."/>
            <person name="Gonzalez J."/>
            <person name="Henrissat B."/>
            <person name="Kuo A."/>
            <person name="Liang C."/>
            <person name="Lipzen A."/>
            <person name="Lutzoni F."/>
            <person name="Magnuson J."/>
            <person name="Mondo S."/>
            <person name="Nolan M."/>
            <person name="Ohm R."/>
            <person name="Pangilinan J."/>
            <person name="Park H.-J."/>
            <person name="Ramirez L."/>
            <person name="Alfaro M."/>
            <person name="Sun H."/>
            <person name="Tritt A."/>
            <person name="Yoshinaga Y."/>
            <person name="Zwiers L.-H."/>
            <person name="Turgeon B."/>
            <person name="Goodwin S."/>
            <person name="Spatafora J."/>
            <person name="Crous P."/>
            <person name="Grigoriev I."/>
        </authorList>
    </citation>
    <scope>NUCLEOTIDE SEQUENCE</scope>
    <source>
        <strain evidence="2">CBS 116005</strain>
    </source>
</reference>
<gene>
    <name evidence="2" type="ORF">EJ03DRAFT_111498</name>
</gene>
<feature type="domain" description="DUF3074" evidence="1">
    <location>
        <begin position="99"/>
        <end position="282"/>
    </location>
</feature>
<dbReference type="EMBL" id="ML995840">
    <property type="protein sequence ID" value="KAF2768792.1"/>
    <property type="molecule type" value="Genomic_DNA"/>
</dbReference>
<dbReference type="OrthoDB" id="6423603at2759"/>
<name>A0A6G1L874_9PEZI</name>
<dbReference type="PANTHER" id="PTHR40370:SF1">
    <property type="entry name" value="DUF3074 DOMAIN-CONTAINING PROTEIN"/>
    <property type="match status" value="1"/>
</dbReference>
<accession>A0A6G1L874</accession>
<sequence>MATDSPAKASSPLISMRALQPKHLPSHPSLATQQASTPSLPTLDAFLTSALTEAETFATTYLPAHFQPKGTKTSPPAHAPVEVLAHDRTPPGSSNAEAWFARTSVHENAAKEGTASWEEFDAALRVNHSQHEKDYTPDVQEAHQALEWDTSDHNTVADKWRDITMNIMEMRHKIPPPLSPRVFSVLVITARSTASTSPPSFFVVQIPVDLTGVSGAKYWGDKKVVQGMYCSIERAELVEEGQKVRWQMATASDAKGVLPMVVQKMAVPGAVVKDVGLVVGWVGRKRGR</sequence>
<dbReference type="SUPFAM" id="SSF55961">
    <property type="entry name" value="Bet v1-like"/>
    <property type="match status" value="1"/>
</dbReference>
<organism evidence="2 3">
    <name type="scientific">Teratosphaeria nubilosa</name>
    <dbReference type="NCBI Taxonomy" id="161662"/>
    <lineage>
        <taxon>Eukaryota</taxon>
        <taxon>Fungi</taxon>
        <taxon>Dikarya</taxon>
        <taxon>Ascomycota</taxon>
        <taxon>Pezizomycotina</taxon>
        <taxon>Dothideomycetes</taxon>
        <taxon>Dothideomycetidae</taxon>
        <taxon>Mycosphaerellales</taxon>
        <taxon>Teratosphaeriaceae</taxon>
        <taxon>Teratosphaeria</taxon>
    </lineage>
</organism>
<proteinExistence type="predicted"/>
<dbReference type="Proteomes" id="UP000799436">
    <property type="component" value="Unassembled WGS sequence"/>
</dbReference>
<evidence type="ECO:0000313" key="3">
    <source>
        <dbReference type="Proteomes" id="UP000799436"/>
    </source>
</evidence>
<dbReference type="AlphaFoldDB" id="A0A6G1L874"/>
<dbReference type="Pfam" id="PF11274">
    <property type="entry name" value="DUF3074"/>
    <property type="match status" value="1"/>
</dbReference>
<keyword evidence="3" id="KW-1185">Reference proteome</keyword>
<evidence type="ECO:0000313" key="2">
    <source>
        <dbReference type="EMBL" id="KAF2768792.1"/>
    </source>
</evidence>
<protein>
    <recommendedName>
        <fullName evidence="1">DUF3074 domain-containing protein</fullName>
    </recommendedName>
</protein>
<dbReference type="InterPro" id="IPR024500">
    <property type="entry name" value="DUF3074"/>
</dbReference>
<dbReference type="PANTHER" id="PTHR40370">
    <property type="entry name" value="EXPRESSED PROTEIN"/>
    <property type="match status" value="1"/>
</dbReference>
<evidence type="ECO:0000259" key="1">
    <source>
        <dbReference type="Pfam" id="PF11274"/>
    </source>
</evidence>